<reference evidence="2 3" key="1">
    <citation type="submission" date="2024-09" db="EMBL/GenBank/DDBJ databases">
        <authorList>
            <person name="Sun Q."/>
            <person name="Mori K."/>
        </authorList>
    </citation>
    <scope>NUCLEOTIDE SEQUENCE [LARGE SCALE GENOMIC DNA]</scope>
    <source>
        <strain evidence="2 3">CCM 7904</strain>
    </source>
</reference>
<dbReference type="RefSeq" id="WP_265505869.1">
    <property type="nucleotide sequence ID" value="NZ_JAOTBE010000005.1"/>
</dbReference>
<feature type="transmembrane region" description="Helical" evidence="1">
    <location>
        <begin position="119"/>
        <end position="142"/>
    </location>
</feature>
<keyword evidence="1" id="KW-0472">Membrane</keyword>
<dbReference type="Proteomes" id="UP001589795">
    <property type="component" value="Unassembled WGS sequence"/>
</dbReference>
<dbReference type="Pfam" id="PF10002">
    <property type="entry name" value="DUF2243"/>
    <property type="match status" value="1"/>
</dbReference>
<protein>
    <submittedName>
        <fullName evidence="2">DUF2243 domain-containing protein</fullName>
    </submittedName>
</protein>
<accession>A0ABV6CEG7</accession>
<feature type="transmembrane region" description="Helical" evidence="1">
    <location>
        <begin position="85"/>
        <end position="107"/>
    </location>
</feature>
<feature type="transmembrane region" description="Helical" evidence="1">
    <location>
        <begin position="154"/>
        <end position="171"/>
    </location>
</feature>
<keyword evidence="3" id="KW-1185">Reference proteome</keyword>
<feature type="transmembrane region" description="Helical" evidence="1">
    <location>
        <begin position="54"/>
        <end position="73"/>
    </location>
</feature>
<gene>
    <name evidence="2" type="ORF">ACFFIZ_02015</name>
</gene>
<proteinExistence type="predicted"/>
<sequence>MQHRRTIWAAATLGFALSGFFDGILLHQILQWHHLLSLVPGIDNIRSQILWDGWFHAAMYVISLIGLIGLWRLRGRPGLTPRRVAGAMLAGFGTWHAVDAVLSHWLLGIHRIRLDSDWPILWDLGWLAVFGILPLAGGILLLRHAPAGPGKGPGLVALLALLAVGAGSWALRPPPGLRSTAVVFSRSVAPDQMTDSLTQAGASILWADAVSRVAIVDLPPGRGIRLYAQGALMVAGSGLPAGCFSWSRPGLTGRAKA</sequence>
<dbReference type="EMBL" id="JBHLWQ010000020">
    <property type="protein sequence ID" value="MFC0199137.1"/>
    <property type="molecule type" value="Genomic_DNA"/>
</dbReference>
<feature type="transmembrane region" description="Helical" evidence="1">
    <location>
        <begin position="7"/>
        <end position="30"/>
    </location>
</feature>
<comment type="caution">
    <text evidence="2">The sequence shown here is derived from an EMBL/GenBank/DDBJ whole genome shotgun (WGS) entry which is preliminary data.</text>
</comment>
<evidence type="ECO:0000256" key="1">
    <source>
        <dbReference type="SAM" id="Phobius"/>
    </source>
</evidence>
<keyword evidence="1" id="KW-1133">Transmembrane helix</keyword>
<keyword evidence="1" id="KW-0812">Transmembrane</keyword>
<name>A0ABV6CEG7_9RHOB</name>
<evidence type="ECO:0000313" key="2">
    <source>
        <dbReference type="EMBL" id="MFC0199137.1"/>
    </source>
</evidence>
<organism evidence="2 3">
    <name type="scientific">Paracoccus rhizosphaerae</name>
    <dbReference type="NCBI Taxonomy" id="1133347"/>
    <lineage>
        <taxon>Bacteria</taxon>
        <taxon>Pseudomonadati</taxon>
        <taxon>Pseudomonadota</taxon>
        <taxon>Alphaproteobacteria</taxon>
        <taxon>Rhodobacterales</taxon>
        <taxon>Paracoccaceae</taxon>
        <taxon>Paracoccus</taxon>
    </lineage>
</organism>
<evidence type="ECO:0000313" key="3">
    <source>
        <dbReference type="Proteomes" id="UP001589795"/>
    </source>
</evidence>
<dbReference type="InterPro" id="IPR018719">
    <property type="entry name" value="DUF2243_membrane"/>
</dbReference>